<dbReference type="InterPro" id="IPR043502">
    <property type="entry name" value="DNA/RNA_pol_sf"/>
</dbReference>
<dbReference type="Gene3D" id="3.10.10.10">
    <property type="entry name" value="HIV Type 1 Reverse Transcriptase, subunit A, domain 1"/>
    <property type="match status" value="1"/>
</dbReference>
<dbReference type="Gene3D" id="3.10.20.370">
    <property type="match status" value="1"/>
</dbReference>
<dbReference type="FunFam" id="3.30.70.270:FF:000020">
    <property type="entry name" value="Transposon Tf2-6 polyprotein-like Protein"/>
    <property type="match status" value="1"/>
</dbReference>
<keyword evidence="4" id="KW-1185">Reference proteome</keyword>
<dbReference type="EMBL" id="JBCGBO010000002">
    <property type="protein sequence ID" value="KAK9222143.1"/>
    <property type="molecule type" value="Genomic_DNA"/>
</dbReference>
<organism evidence="3 4">
    <name type="scientific">Citrus x changshan-huyou</name>
    <dbReference type="NCBI Taxonomy" id="2935761"/>
    <lineage>
        <taxon>Eukaryota</taxon>
        <taxon>Viridiplantae</taxon>
        <taxon>Streptophyta</taxon>
        <taxon>Embryophyta</taxon>
        <taxon>Tracheophyta</taxon>
        <taxon>Spermatophyta</taxon>
        <taxon>Magnoliopsida</taxon>
        <taxon>eudicotyledons</taxon>
        <taxon>Gunneridae</taxon>
        <taxon>Pentapetalae</taxon>
        <taxon>rosids</taxon>
        <taxon>malvids</taxon>
        <taxon>Sapindales</taxon>
        <taxon>Rutaceae</taxon>
        <taxon>Aurantioideae</taxon>
        <taxon>Citrus</taxon>
    </lineage>
</organism>
<dbReference type="GO" id="GO:0003824">
    <property type="term" value="F:catalytic activity"/>
    <property type="evidence" value="ECO:0007669"/>
    <property type="project" value="UniProtKB-KW"/>
</dbReference>
<evidence type="ECO:0000313" key="4">
    <source>
        <dbReference type="Proteomes" id="UP001428341"/>
    </source>
</evidence>
<dbReference type="InterPro" id="IPR041577">
    <property type="entry name" value="RT_RNaseH_2"/>
</dbReference>
<keyword evidence="1" id="KW-0511">Multifunctional enzyme</keyword>
<evidence type="ECO:0000256" key="1">
    <source>
        <dbReference type="ARBA" id="ARBA00023268"/>
    </source>
</evidence>
<dbReference type="Pfam" id="PF17919">
    <property type="entry name" value="RT_RNaseH_2"/>
    <property type="match status" value="1"/>
</dbReference>
<dbReference type="PANTHER" id="PTHR37984:SF5">
    <property type="entry name" value="PROTEIN NYNRIN-LIKE"/>
    <property type="match status" value="1"/>
</dbReference>
<dbReference type="AlphaFoldDB" id="A0AAP0MRW2"/>
<proteinExistence type="predicted"/>
<gene>
    <name evidence="3" type="ORF">WN944_010575</name>
</gene>
<dbReference type="PANTHER" id="PTHR37984">
    <property type="entry name" value="PROTEIN CBG26694"/>
    <property type="match status" value="1"/>
</dbReference>
<reference evidence="3 4" key="1">
    <citation type="submission" date="2024-05" db="EMBL/GenBank/DDBJ databases">
        <title>Haplotype-resolved chromosome-level genome assembly of Huyou (Citrus changshanensis).</title>
        <authorList>
            <person name="Miao C."/>
            <person name="Chen W."/>
            <person name="Wu Y."/>
            <person name="Wang L."/>
            <person name="Zhao S."/>
            <person name="Grierson D."/>
            <person name="Xu C."/>
            <person name="Chen K."/>
        </authorList>
    </citation>
    <scope>NUCLEOTIDE SEQUENCE [LARGE SCALE GENOMIC DNA]</scope>
    <source>
        <strain evidence="3">01-14</strain>
        <tissue evidence="3">Leaf</tissue>
    </source>
</reference>
<dbReference type="Gene3D" id="3.30.70.270">
    <property type="match status" value="1"/>
</dbReference>
<dbReference type="InterPro" id="IPR043128">
    <property type="entry name" value="Rev_trsase/Diguanyl_cyclase"/>
</dbReference>
<evidence type="ECO:0000259" key="2">
    <source>
        <dbReference type="Pfam" id="PF17919"/>
    </source>
</evidence>
<dbReference type="InterPro" id="IPR050951">
    <property type="entry name" value="Retrovirus_Pol_polyprotein"/>
</dbReference>
<comment type="caution">
    <text evidence="3">The sequence shown here is derived from an EMBL/GenBank/DDBJ whole genome shotgun (WGS) entry which is preliminary data.</text>
</comment>
<feature type="domain" description="Reverse transcriptase/retrotransposon-derived protein RNase H-like" evidence="2">
    <location>
        <begin position="249"/>
        <end position="340"/>
    </location>
</feature>
<evidence type="ECO:0000313" key="3">
    <source>
        <dbReference type="EMBL" id="KAK9222143.1"/>
    </source>
</evidence>
<dbReference type="SUPFAM" id="SSF56672">
    <property type="entry name" value="DNA/RNA polymerases"/>
    <property type="match status" value="2"/>
</dbReference>
<protein>
    <recommendedName>
        <fullName evidence="2">Reverse transcriptase/retrotransposon-derived protein RNase H-like domain-containing protein</fullName>
    </recommendedName>
</protein>
<accession>A0AAP0MRW2</accession>
<sequence length="450" mass="51771">MEEAVRQLKENSNKQAAAITELTRLVTAMSRKYEQLTAKFAKPGESSEGARATRQPYGQQIGAKNLNWRVFSTDVIIQFGPGKCENLEMKVMIRWKRQQYEEIFSEPKSLPPSRARDHRIPLKPGTVPPNVRPYGYAYVQKNEIEKIVKELLESGSIQPSSQLYVKKSKCSFAKHHLEYFGHLISGKGVATDPTKVECMRQWPRPKSLKSLRGFLGLTGYYRRFVKDYGKISHPLTYLLKKDNFHLSVETKEAFEKLKVAMSSAPVLATPHFPKQFVIECDGSGGGIGVVLMQEGRPFAFVSKALSPKKLDLLTYEREMLAVVFVVQKWPPYLLGRHFKICTDHFSLKYLLEQRISTLMQYKWLTKLIGYDFEISYQSRKENKVANALSRQPDESISIMALSFLVAEWMDQLQKEWEGDSKVQKLIKDIQENPLANQKFSWDHNQLRHKG</sequence>
<dbReference type="Proteomes" id="UP001428341">
    <property type="component" value="Unassembled WGS sequence"/>
</dbReference>
<dbReference type="CDD" id="cd09274">
    <property type="entry name" value="RNase_HI_RT_Ty3"/>
    <property type="match status" value="1"/>
</dbReference>
<name>A0AAP0MRW2_9ROSI</name>